<feature type="region of interest" description="Disordered" evidence="1">
    <location>
        <begin position="1"/>
        <end position="25"/>
    </location>
</feature>
<dbReference type="Gene3D" id="3.40.50.12780">
    <property type="entry name" value="N-terminal domain of ligase-like"/>
    <property type="match status" value="1"/>
</dbReference>
<name>A0ABV8IZ74_9ACTN</name>
<dbReference type="Pfam" id="PF00501">
    <property type="entry name" value="AMP-binding"/>
    <property type="match status" value="1"/>
</dbReference>
<reference evidence="4" key="1">
    <citation type="journal article" date="2019" name="Int. J. Syst. Evol. Microbiol.">
        <title>The Global Catalogue of Microorganisms (GCM) 10K type strain sequencing project: providing services to taxonomists for standard genome sequencing and annotation.</title>
        <authorList>
            <consortium name="The Broad Institute Genomics Platform"/>
            <consortium name="The Broad Institute Genome Sequencing Center for Infectious Disease"/>
            <person name="Wu L."/>
            <person name="Ma J."/>
        </authorList>
    </citation>
    <scope>NUCLEOTIDE SEQUENCE [LARGE SCALE GENOMIC DNA]</scope>
    <source>
        <strain evidence="4">TBRC 5832</strain>
    </source>
</reference>
<protein>
    <submittedName>
        <fullName evidence="3">AMP-binding protein</fullName>
    </submittedName>
</protein>
<dbReference type="Proteomes" id="UP001595867">
    <property type="component" value="Unassembled WGS sequence"/>
</dbReference>
<evidence type="ECO:0000313" key="4">
    <source>
        <dbReference type="Proteomes" id="UP001595867"/>
    </source>
</evidence>
<sequence length="501" mass="53785">MNETGTNVAAERFGRGRTASPDGDALRTADTTITYREMHETALRWAAALPQGRPGAPAVVGVLAGKTAPAYLGLLAALYSGATVVPLNPDFPVARLRRMLTLAGVSALVVDDIGRERLPGIFDGGEPLPVLDPARPPAGPGLGAPRPVCPADAAYILFTSGSTGNPKGVPISHASIGHYFGLLDQRYDFTPADVFSQTFDLNFDCAMFDLFCAWGAGATVQTIPPHEYRDLPRFLTDKRVTVWFSTPSAIALVRRLGGLGPGSMPGLRWSFFAGEALNCHDAEDWLAAAEKSTVENLYGPTELTVTITGYRWTPSTPEIAVNGLVPIGAMHPGHDHLLLGDGDVPDDVEGELCITGPQLTTGYLDPADDRGRFLDRDGARWYRTGDRVRLLPGGVLTYLGRLDNQVQVQGWRVELAEVDHALRSGTGVQDAVTVAVPVDGSTELVSFYTGEPVAASELARRLRDFLPHGMIPKAFVNVSEFPLNANRKVDRRALADIAARR</sequence>
<gene>
    <name evidence="3" type="ORF">ACFO0C_29210</name>
</gene>
<evidence type="ECO:0000313" key="3">
    <source>
        <dbReference type="EMBL" id="MFC4069031.1"/>
    </source>
</evidence>
<dbReference type="SUPFAM" id="SSF56801">
    <property type="entry name" value="Acetyl-CoA synthetase-like"/>
    <property type="match status" value="1"/>
</dbReference>
<proteinExistence type="predicted"/>
<feature type="domain" description="AMP-dependent synthetase/ligase" evidence="2">
    <location>
        <begin position="20"/>
        <end position="364"/>
    </location>
</feature>
<dbReference type="InterPro" id="IPR042099">
    <property type="entry name" value="ANL_N_sf"/>
</dbReference>
<keyword evidence="4" id="KW-1185">Reference proteome</keyword>
<dbReference type="RefSeq" id="WP_378069932.1">
    <property type="nucleotide sequence ID" value="NZ_JBHSBL010000020.1"/>
</dbReference>
<dbReference type="PANTHER" id="PTHR45527:SF1">
    <property type="entry name" value="FATTY ACID SYNTHASE"/>
    <property type="match status" value="1"/>
</dbReference>
<dbReference type="Gene3D" id="3.30.300.30">
    <property type="match status" value="1"/>
</dbReference>
<dbReference type="PROSITE" id="PS00455">
    <property type="entry name" value="AMP_BINDING"/>
    <property type="match status" value="1"/>
</dbReference>
<dbReference type="InterPro" id="IPR000873">
    <property type="entry name" value="AMP-dep_synth/lig_dom"/>
</dbReference>
<dbReference type="EMBL" id="JBHSBL010000020">
    <property type="protein sequence ID" value="MFC4069031.1"/>
    <property type="molecule type" value="Genomic_DNA"/>
</dbReference>
<comment type="caution">
    <text evidence="3">The sequence shown here is derived from an EMBL/GenBank/DDBJ whole genome shotgun (WGS) entry which is preliminary data.</text>
</comment>
<dbReference type="InterPro" id="IPR045851">
    <property type="entry name" value="AMP-bd_C_sf"/>
</dbReference>
<dbReference type="PANTHER" id="PTHR45527">
    <property type="entry name" value="NONRIBOSOMAL PEPTIDE SYNTHETASE"/>
    <property type="match status" value="1"/>
</dbReference>
<accession>A0ABV8IZ74</accession>
<dbReference type="InterPro" id="IPR020845">
    <property type="entry name" value="AMP-binding_CS"/>
</dbReference>
<evidence type="ECO:0000256" key="1">
    <source>
        <dbReference type="SAM" id="MobiDB-lite"/>
    </source>
</evidence>
<evidence type="ECO:0000259" key="2">
    <source>
        <dbReference type="Pfam" id="PF00501"/>
    </source>
</evidence>
<organism evidence="3 4">
    <name type="scientific">Actinoplanes subglobosus</name>
    <dbReference type="NCBI Taxonomy" id="1547892"/>
    <lineage>
        <taxon>Bacteria</taxon>
        <taxon>Bacillati</taxon>
        <taxon>Actinomycetota</taxon>
        <taxon>Actinomycetes</taxon>
        <taxon>Micromonosporales</taxon>
        <taxon>Micromonosporaceae</taxon>
        <taxon>Actinoplanes</taxon>
    </lineage>
</organism>